<comment type="similarity">
    <text evidence="4">Belongs to the Nudix hydrolase family.</text>
</comment>
<dbReference type="eggNOG" id="COG1051">
    <property type="taxonomic scope" value="Bacteria"/>
</dbReference>
<protein>
    <submittedName>
        <fullName evidence="6">Putative hydrolase</fullName>
    </submittedName>
</protein>
<evidence type="ECO:0000256" key="3">
    <source>
        <dbReference type="ARBA" id="ARBA00022842"/>
    </source>
</evidence>
<evidence type="ECO:0000256" key="1">
    <source>
        <dbReference type="ARBA" id="ARBA00001946"/>
    </source>
</evidence>
<dbReference type="RefSeq" id="WP_042490527.1">
    <property type="nucleotide sequence ID" value="NZ_BBPI01000087.1"/>
</dbReference>
<dbReference type="SUPFAM" id="SSF55811">
    <property type="entry name" value="Nudix"/>
    <property type="match status" value="1"/>
</dbReference>
<dbReference type="AlphaFoldDB" id="A0A0A1WAU3"/>
<feature type="domain" description="Nudix hydrolase" evidence="5">
    <location>
        <begin position="4"/>
        <end position="141"/>
    </location>
</feature>
<sequence>MIRIPRPAARILLVDAAGRTLMFRFTPDDRPPFWCTPGGAVDPGESYEDAARRELREETGLDHDCGPQVARRQVEFRTIEGVEVEADERYFRVDIDAHDVNGAGHTALEQRVMQSWRWFSREELAMHPEPYFPADLIALLDATEPTPTEQSHV</sequence>
<dbReference type="Gene3D" id="3.90.79.10">
    <property type="entry name" value="Nucleoside Triphosphate Pyrophosphohydrolase"/>
    <property type="match status" value="1"/>
</dbReference>
<dbReference type="GO" id="GO:0016787">
    <property type="term" value="F:hydrolase activity"/>
    <property type="evidence" value="ECO:0007669"/>
    <property type="project" value="UniProtKB-KW"/>
</dbReference>
<dbReference type="PROSITE" id="PS51462">
    <property type="entry name" value="NUDIX"/>
    <property type="match status" value="1"/>
</dbReference>
<dbReference type="InterPro" id="IPR020084">
    <property type="entry name" value="NUDIX_hydrolase_CS"/>
</dbReference>
<gene>
    <name evidence="6" type="ORF">SP5_087_00890</name>
</gene>
<keyword evidence="2 4" id="KW-0378">Hydrolase</keyword>
<dbReference type="CDD" id="cd04685">
    <property type="entry name" value="NUDIX_Hydrolase"/>
    <property type="match status" value="1"/>
</dbReference>
<dbReference type="Proteomes" id="UP000032305">
    <property type="component" value="Unassembled WGS sequence"/>
</dbReference>
<organism evidence="6 7">
    <name type="scientific">Sphingomonas parapaucimobilis NBRC 15100</name>
    <dbReference type="NCBI Taxonomy" id="1219049"/>
    <lineage>
        <taxon>Bacteria</taxon>
        <taxon>Pseudomonadati</taxon>
        <taxon>Pseudomonadota</taxon>
        <taxon>Alphaproteobacteria</taxon>
        <taxon>Sphingomonadales</taxon>
        <taxon>Sphingomonadaceae</taxon>
        <taxon>Sphingomonas</taxon>
    </lineage>
</organism>
<dbReference type="PANTHER" id="PTHR43046:SF12">
    <property type="entry name" value="GDP-MANNOSE MANNOSYL HYDROLASE"/>
    <property type="match status" value="1"/>
</dbReference>
<evidence type="ECO:0000313" key="7">
    <source>
        <dbReference type="Proteomes" id="UP000032305"/>
    </source>
</evidence>
<dbReference type="Pfam" id="PF00293">
    <property type="entry name" value="NUDIX"/>
    <property type="match status" value="1"/>
</dbReference>
<proteinExistence type="inferred from homology"/>
<evidence type="ECO:0000259" key="5">
    <source>
        <dbReference type="PROSITE" id="PS51462"/>
    </source>
</evidence>
<dbReference type="PRINTS" id="PR00502">
    <property type="entry name" value="NUDIXFAMILY"/>
</dbReference>
<name>A0A0A1WAU3_9SPHN</name>
<evidence type="ECO:0000256" key="4">
    <source>
        <dbReference type="RuleBase" id="RU003476"/>
    </source>
</evidence>
<dbReference type="PROSITE" id="PS00893">
    <property type="entry name" value="NUDIX_BOX"/>
    <property type="match status" value="1"/>
</dbReference>
<comment type="cofactor">
    <cofactor evidence="1">
        <name>Mg(2+)</name>
        <dbReference type="ChEBI" id="CHEBI:18420"/>
    </cofactor>
</comment>
<keyword evidence="3" id="KW-0460">Magnesium</keyword>
<comment type="caution">
    <text evidence="6">The sequence shown here is derived from an EMBL/GenBank/DDBJ whole genome shotgun (WGS) entry which is preliminary data.</text>
</comment>
<evidence type="ECO:0000313" key="6">
    <source>
        <dbReference type="EMBL" id="GAM02503.1"/>
    </source>
</evidence>
<dbReference type="InterPro" id="IPR000086">
    <property type="entry name" value="NUDIX_hydrolase_dom"/>
</dbReference>
<accession>A0A0A1WAU3</accession>
<dbReference type="InterPro" id="IPR015797">
    <property type="entry name" value="NUDIX_hydrolase-like_dom_sf"/>
</dbReference>
<dbReference type="PANTHER" id="PTHR43046">
    <property type="entry name" value="GDP-MANNOSE MANNOSYL HYDROLASE"/>
    <property type="match status" value="1"/>
</dbReference>
<dbReference type="OrthoDB" id="9761969at2"/>
<dbReference type="InterPro" id="IPR020476">
    <property type="entry name" value="Nudix_hydrolase"/>
</dbReference>
<keyword evidence="7" id="KW-1185">Reference proteome</keyword>
<evidence type="ECO:0000256" key="2">
    <source>
        <dbReference type="ARBA" id="ARBA00022801"/>
    </source>
</evidence>
<dbReference type="EMBL" id="BBPI01000087">
    <property type="protein sequence ID" value="GAM02503.1"/>
    <property type="molecule type" value="Genomic_DNA"/>
</dbReference>
<reference evidence="6 7" key="1">
    <citation type="submission" date="2014-11" db="EMBL/GenBank/DDBJ databases">
        <title>Whole genome shotgun sequence of Sphingomonas parapaucimobilis NBRC 15100.</title>
        <authorList>
            <person name="Katano-Makiyama Y."/>
            <person name="Hosoyama A."/>
            <person name="Hashimoto M."/>
            <person name="Hosoyama Y."/>
            <person name="Noguchi M."/>
            <person name="Numata M."/>
            <person name="Tsuchikane K."/>
            <person name="Hirakata S."/>
            <person name="Uohara A."/>
            <person name="Shimodaira J."/>
            <person name="Ohji S."/>
            <person name="Ichikawa N."/>
            <person name="Kimura A."/>
            <person name="Yamazoe A."/>
            <person name="Fujita N."/>
        </authorList>
    </citation>
    <scope>NUCLEOTIDE SEQUENCE [LARGE SCALE GENOMIC DNA]</scope>
    <source>
        <strain evidence="6 7">NBRC 15100</strain>
    </source>
</reference>